<dbReference type="RefSeq" id="WP_055039268.1">
    <property type="nucleotide sequence ID" value="NZ_CVRS01000048.1"/>
</dbReference>
<evidence type="ECO:0000256" key="3">
    <source>
        <dbReference type="ARBA" id="ARBA00022475"/>
    </source>
</evidence>
<feature type="transmembrane region" description="Helical" evidence="7">
    <location>
        <begin position="107"/>
        <end position="130"/>
    </location>
</feature>
<keyword evidence="6 7" id="KW-0472">Membrane</keyword>
<feature type="transmembrane region" description="Helical" evidence="7">
    <location>
        <begin position="14"/>
        <end position="32"/>
    </location>
</feature>
<keyword evidence="5 7" id="KW-1133">Transmembrane helix</keyword>
<dbReference type="InterPro" id="IPR035906">
    <property type="entry name" value="MetI-like_sf"/>
</dbReference>
<dbReference type="PANTHER" id="PTHR30465">
    <property type="entry name" value="INNER MEMBRANE ABC TRANSPORTER"/>
    <property type="match status" value="1"/>
</dbReference>
<evidence type="ECO:0000259" key="8">
    <source>
        <dbReference type="PROSITE" id="PS50928"/>
    </source>
</evidence>
<name>A0A0M6WFX1_9FIRM</name>
<evidence type="ECO:0000313" key="9">
    <source>
        <dbReference type="EMBL" id="CRL34563.1"/>
    </source>
</evidence>
<dbReference type="Gene3D" id="1.10.3720.10">
    <property type="entry name" value="MetI-like"/>
    <property type="match status" value="1"/>
</dbReference>
<evidence type="ECO:0000256" key="2">
    <source>
        <dbReference type="ARBA" id="ARBA00022448"/>
    </source>
</evidence>
<keyword evidence="10" id="KW-1185">Reference proteome</keyword>
<keyword evidence="2 7" id="KW-0813">Transport</keyword>
<accession>A0A0M6WFX1</accession>
<evidence type="ECO:0000256" key="4">
    <source>
        <dbReference type="ARBA" id="ARBA00022692"/>
    </source>
</evidence>
<gene>
    <name evidence="9" type="ORF">RIL183_14861</name>
</gene>
<organism evidence="9 10">
    <name type="scientific">Roseburia inulinivorans</name>
    <dbReference type="NCBI Taxonomy" id="360807"/>
    <lineage>
        <taxon>Bacteria</taxon>
        <taxon>Bacillati</taxon>
        <taxon>Bacillota</taxon>
        <taxon>Clostridia</taxon>
        <taxon>Lachnospirales</taxon>
        <taxon>Lachnospiraceae</taxon>
        <taxon>Roseburia</taxon>
    </lineage>
</organism>
<dbReference type="PROSITE" id="PS50928">
    <property type="entry name" value="ABC_TM1"/>
    <property type="match status" value="1"/>
</dbReference>
<protein>
    <submittedName>
        <fullName evidence="9">ABC-type dipeptide/oligopeptide/nickel transport systems, permease components</fullName>
    </submittedName>
</protein>
<keyword evidence="3" id="KW-1003">Cell membrane</keyword>
<dbReference type="EMBL" id="CVRS01000048">
    <property type="protein sequence ID" value="CRL34563.1"/>
    <property type="molecule type" value="Genomic_DNA"/>
</dbReference>
<comment type="similarity">
    <text evidence="7">Belongs to the binding-protein-dependent transport system permease family.</text>
</comment>
<dbReference type="InterPro" id="IPR000515">
    <property type="entry name" value="MetI-like"/>
</dbReference>
<feature type="transmembrane region" description="Helical" evidence="7">
    <location>
        <begin position="291"/>
        <end position="310"/>
    </location>
</feature>
<reference evidence="10" key="1">
    <citation type="submission" date="2015-05" db="EMBL/GenBank/DDBJ databases">
        <authorList>
            <consortium name="Pathogen Informatics"/>
        </authorList>
    </citation>
    <scope>NUCLEOTIDE SEQUENCE [LARGE SCALE GENOMIC DNA]</scope>
    <source>
        <strain evidence="10">L1-83</strain>
    </source>
</reference>
<dbReference type="Pfam" id="PF00528">
    <property type="entry name" value="BPD_transp_1"/>
    <property type="match status" value="1"/>
</dbReference>
<dbReference type="Proteomes" id="UP000049828">
    <property type="component" value="Unassembled WGS sequence"/>
</dbReference>
<sequence length="323" mass="36696">MSKKEISIYILKKILLFLASIFLLSVIVFYISRLAPGDPLVSYYGERVEKMSPEEHDWAMEKLGLNESVSVQYVKWLSNAFRGEFGISYKYKMDVLEVISGRVGNTMLLGGIGFVLIFTLALLLGILCAWHEEKWLDKIICQVGTVTSCIPEFWFSLVLILFFAVELHILPSSGAYTIGKEKDTADRIQHLILPVTVVVMGHLWYYAYMIRNKILEEVRADYVLLAKSKGLTKNSILFRHCLRNIIPSYLSIMAISVPHILGGTYIVETVFSYPGLGTLAYESARYKDYNLLMVLCILTGIVVVVCNMIAQTINERIDPRIRQ</sequence>
<dbReference type="GO" id="GO:0005886">
    <property type="term" value="C:plasma membrane"/>
    <property type="evidence" value="ECO:0007669"/>
    <property type="project" value="UniProtKB-SubCell"/>
</dbReference>
<dbReference type="OrthoDB" id="9769919at2"/>
<evidence type="ECO:0000256" key="5">
    <source>
        <dbReference type="ARBA" id="ARBA00022989"/>
    </source>
</evidence>
<dbReference type="Pfam" id="PF19300">
    <property type="entry name" value="BPD_transp_1_N"/>
    <property type="match status" value="1"/>
</dbReference>
<evidence type="ECO:0000313" key="10">
    <source>
        <dbReference type="Proteomes" id="UP000049828"/>
    </source>
</evidence>
<keyword evidence="4 7" id="KW-0812">Transmembrane</keyword>
<proteinExistence type="inferred from homology"/>
<feature type="transmembrane region" description="Helical" evidence="7">
    <location>
        <begin position="249"/>
        <end position="271"/>
    </location>
</feature>
<dbReference type="SUPFAM" id="SSF161098">
    <property type="entry name" value="MetI-like"/>
    <property type="match status" value="1"/>
</dbReference>
<feature type="transmembrane region" description="Helical" evidence="7">
    <location>
        <begin position="191"/>
        <end position="209"/>
    </location>
</feature>
<evidence type="ECO:0000256" key="1">
    <source>
        <dbReference type="ARBA" id="ARBA00004651"/>
    </source>
</evidence>
<feature type="transmembrane region" description="Helical" evidence="7">
    <location>
        <begin position="151"/>
        <end position="171"/>
    </location>
</feature>
<feature type="domain" description="ABC transmembrane type-1" evidence="8">
    <location>
        <begin position="103"/>
        <end position="310"/>
    </location>
</feature>
<evidence type="ECO:0000256" key="6">
    <source>
        <dbReference type="ARBA" id="ARBA00023136"/>
    </source>
</evidence>
<dbReference type="GO" id="GO:0055085">
    <property type="term" value="P:transmembrane transport"/>
    <property type="evidence" value="ECO:0007669"/>
    <property type="project" value="InterPro"/>
</dbReference>
<dbReference type="InterPro" id="IPR045621">
    <property type="entry name" value="BPD_transp_1_N"/>
</dbReference>
<evidence type="ECO:0000256" key="7">
    <source>
        <dbReference type="RuleBase" id="RU363032"/>
    </source>
</evidence>
<dbReference type="AlphaFoldDB" id="A0A0M6WFX1"/>
<comment type="subcellular location">
    <subcellularLocation>
        <location evidence="1 7">Cell membrane</location>
        <topology evidence="1 7">Multi-pass membrane protein</topology>
    </subcellularLocation>
</comment>
<dbReference type="CDD" id="cd06261">
    <property type="entry name" value="TM_PBP2"/>
    <property type="match status" value="1"/>
</dbReference>
<dbReference type="PANTHER" id="PTHR30465:SF0">
    <property type="entry name" value="OLIGOPEPTIDE TRANSPORT SYSTEM PERMEASE PROTEIN APPB"/>
    <property type="match status" value="1"/>
</dbReference>
<dbReference type="STRING" id="360807.ERS852392_02823"/>